<keyword evidence="5" id="KW-0408">Iron</keyword>
<dbReference type="InterPro" id="IPR036922">
    <property type="entry name" value="Rieske_2Fe-2S_sf"/>
</dbReference>
<dbReference type="Pfam" id="PF00355">
    <property type="entry name" value="Rieske"/>
    <property type="match status" value="1"/>
</dbReference>
<comment type="cofactor">
    <cofactor evidence="1">
        <name>Fe cation</name>
        <dbReference type="ChEBI" id="CHEBI:24875"/>
    </cofactor>
</comment>
<keyword evidence="4" id="KW-0560">Oxidoreductase</keyword>
<dbReference type="PANTHER" id="PTHR43756:SF5">
    <property type="entry name" value="CHOLINE MONOOXYGENASE, CHLOROPLASTIC"/>
    <property type="match status" value="1"/>
</dbReference>
<evidence type="ECO:0000256" key="2">
    <source>
        <dbReference type="ARBA" id="ARBA00022714"/>
    </source>
</evidence>
<keyword evidence="6" id="KW-0411">Iron-sulfur</keyword>
<dbReference type="OrthoDB" id="5243643at2"/>
<evidence type="ECO:0000256" key="1">
    <source>
        <dbReference type="ARBA" id="ARBA00001962"/>
    </source>
</evidence>
<reference evidence="8" key="1">
    <citation type="submission" date="2019-09" db="EMBL/GenBank/DDBJ databases">
        <authorList>
            <person name="Teo W.F.A."/>
            <person name="Duangmal K."/>
        </authorList>
    </citation>
    <scope>NUCLEOTIDE SEQUENCE [LARGE SCALE GENOMIC DNA]</scope>
    <source>
        <strain evidence="8">K81G1</strain>
    </source>
</reference>
<dbReference type="Pfam" id="PF00848">
    <property type="entry name" value="Ring_hydroxyl_A"/>
    <property type="match status" value="1"/>
</dbReference>
<organism evidence="8 9">
    <name type="scientific">Amycolatopsis acidicola</name>
    <dbReference type="NCBI Taxonomy" id="2596893"/>
    <lineage>
        <taxon>Bacteria</taxon>
        <taxon>Bacillati</taxon>
        <taxon>Actinomycetota</taxon>
        <taxon>Actinomycetes</taxon>
        <taxon>Pseudonocardiales</taxon>
        <taxon>Pseudonocardiaceae</taxon>
        <taxon>Amycolatopsis</taxon>
    </lineage>
</organism>
<gene>
    <name evidence="8" type="ORF">FPZ12_026820</name>
</gene>
<dbReference type="EMBL" id="VMNW02000046">
    <property type="protein sequence ID" value="KAA9156785.1"/>
    <property type="molecule type" value="Genomic_DNA"/>
</dbReference>
<evidence type="ECO:0000256" key="3">
    <source>
        <dbReference type="ARBA" id="ARBA00022723"/>
    </source>
</evidence>
<dbReference type="GO" id="GO:0005506">
    <property type="term" value="F:iron ion binding"/>
    <property type="evidence" value="ECO:0007669"/>
    <property type="project" value="InterPro"/>
</dbReference>
<dbReference type="InterPro" id="IPR015879">
    <property type="entry name" value="Ring_hydroxy_dOase_asu_C_dom"/>
</dbReference>
<keyword evidence="9" id="KW-1185">Reference proteome</keyword>
<dbReference type="Gene3D" id="2.102.10.10">
    <property type="entry name" value="Rieske [2Fe-2S] iron-sulphur domain"/>
    <property type="match status" value="1"/>
</dbReference>
<comment type="caution">
    <text evidence="8">The sequence shown here is derived from an EMBL/GenBank/DDBJ whole genome shotgun (WGS) entry which is preliminary data.</text>
</comment>
<dbReference type="Gene3D" id="3.90.380.10">
    <property type="entry name" value="Naphthalene 1,2-dioxygenase Alpha Subunit, Chain A, domain 1"/>
    <property type="match status" value="1"/>
</dbReference>
<protein>
    <submittedName>
        <fullName evidence="8">Aromatic ring-hydroxylating dioxygenase subunit alpha</fullName>
    </submittedName>
</protein>
<dbReference type="Proteomes" id="UP000319769">
    <property type="component" value="Unassembled WGS sequence"/>
</dbReference>
<evidence type="ECO:0000256" key="6">
    <source>
        <dbReference type="ARBA" id="ARBA00023014"/>
    </source>
</evidence>
<dbReference type="InterPro" id="IPR001663">
    <property type="entry name" value="Rng_hydr_dOase-A"/>
</dbReference>
<accession>A0A5N0UW30</accession>
<dbReference type="GO" id="GO:0051537">
    <property type="term" value="F:2 iron, 2 sulfur cluster binding"/>
    <property type="evidence" value="ECO:0007669"/>
    <property type="project" value="UniProtKB-KW"/>
</dbReference>
<keyword evidence="2" id="KW-0001">2Fe-2S</keyword>
<name>A0A5N0UW30_9PSEU</name>
<evidence type="ECO:0000313" key="9">
    <source>
        <dbReference type="Proteomes" id="UP000319769"/>
    </source>
</evidence>
<dbReference type="PANTHER" id="PTHR43756">
    <property type="entry name" value="CHOLINE MONOOXYGENASE, CHLOROPLASTIC"/>
    <property type="match status" value="1"/>
</dbReference>
<dbReference type="PRINTS" id="PR00090">
    <property type="entry name" value="RNGDIOXGNASE"/>
</dbReference>
<evidence type="ECO:0000259" key="7">
    <source>
        <dbReference type="PROSITE" id="PS51296"/>
    </source>
</evidence>
<dbReference type="PROSITE" id="PS51296">
    <property type="entry name" value="RIESKE"/>
    <property type="match status" value="1"/>
</dbReference>
<keyword evidence="8" id="KW-0223">Dioxygenase</keyword>
<feature type="domain" description="Rieske" evidence="7">
    <location>
        <begin position="70"/>
        <end position="177"/>
    </location>
</feature>
<dbReference type="GO" id="GO:0004497">
    <property type="term" value="F:monooxygenase activity"/>
    <property type="evidence" value="ECO:0007669"/>
    <property type="project" value="UniProtKB-ARBA"/>
</dbReference>
<evidence type="ECO:0000256" key="4">
    <source>
        <dbReference type="ARBA" id="ARBA00023002"/>
    </source>
</evidence>
<dbReference type="SUPFAM" id="SSF50022">
    <property type="entry name" value="ISP domain"/>
    <property type="match status" value="1"/>
</dbReference>
<keyword evidence="3" id="KW-0479">Metal-binding</keyword>
<proteinExistence type="predicted"/>
<dbReference type="AlphaFoldDB" id="A0A5N0UW30"/>
<evidence type="ECO:0000313" key="8">
    <source>
        <dbReference type="EMBL" id="KAA9156785.1"/>
    </source>
</evidence>
<dbReference type="SUPFAM" id="SSF55961">
    <property type="entry name" value="Bet v1-like"/>
    <property type="match status" value="1"/>
</dbReference>
<evidence type="ECO:0000256" key="5">
    <source>
        <dbReference type="ARBA" id="ARBA00023004"/>
    </source>
</evidence>
<sequence>MYAYFEQPTTTTRSPSVSVLNEEVAARLTGHLRNDTTDLAPSDLHVPISHFVSEERAAAERGALKRVPLIVAHGSEIAAPGAFITREVLGIPLIIVRRSDESVAAYVNMCRHRGGRVEYEACGSKRVFMCQYHGWSYGRDNGELRHVPYEEFFDPIDHKTNGLHTVKAEEAYGFIWLDFSHDENRTVAEYLGPQVGSQLDEFALDRCETFLDRSFTLDINWKIVLDGAIDVLHPKFLHPTGVGKLIETNTSAWESYGRHGQSFSPRRKMTKLVKENEQLDGLWKYIGSNMFIYPNSMVIAAPDHVEFWTVWPDVNNPSRSTTHIRFLVRPEILDEAMTARLNKSWSILEQAAKEEDWPMEQTIQENSKAWPDGYYRYGRNEQSCQHLHRQLARDIDGVTG</sequence>
<dbReference type="CDD" id="cd03469">
    <property type="entry name" value="Rieske_RO_Alpha_N"/>
    <property type="match status" value="1"/>
</dbReference>
<dbReference type="InterPro" id="IPR017941">
    <property type="entry name" value="Rieske_2Fe-2S"/>
</dbReference>
<dbReference type="GO" id="GO:0051213">
    <property type="term" value="F:dioxygenase activity"/>
    <property type="evidence" value="ECO:0007669"/>
    <property type="project" value="UniProtKB-KW"/>
</dbReference>
<dbReference type="GO" id="GO:0016705">
    <property type="term" value="F:oxidoreductase activity, acting on paired donors, with incorporation or reduction of molecular oxygen"/>
    <property type="evidence" value="ECO:0007669"/>
    <property type="project" value="UniProtKB-ARBA"/>
</dbReference>